<feature type="domain" description="Putative auto-transporter adhesin head GIN" evidence="1">
    <location>
        <begin position="45"/>
        <end position="229"/>
    </location>
</feature>
<dbReference type="Gene3D" id="2.160.20.120">
    <property type="match status" value="1"/>
</dbReference>
<dbReference type="RefSeq" id="WP_395438264.1">
    <property type="nucleotide sequence ID" value="NZ_JBAWKC010000003.1"/>
</dbReference>
<evidence type="ECO:0000313" key="2">
    <source>
        <dbReference type="EMBL" id="MFH6769017.1"/>
    </source>
</evidence>
<sequence length="244" mass="25764">MQTSIKNQTVLLIACLFLVSTSYAQWGKSIKGNGNITTVTRTTSDYDGVKCAGSFDFVLVEGTEGNITIEGEENLIEYIITEIKNGALVVKVKNDVNLKTSRNKSIKITIPFKEIENVSLAGSGDLWNDNVLASDNLDISLNGSGDIVLNINASKTKASITGSGDLTLKGTSNKLEASVTGSGDFHGYDLQVNDTDVSVTGSGDAKVVCNENLKARVTGSGDIVYKGDPKTEDTKVAGSGSIKK</sequence>
<dbReference type="PANTHER" id="PTHR39200">
    <property type="entry name" value="HYPOTHETICAL EXPORTED PROTEIN"/>
    <property type="match status" value="1"/>
</dbReference>
<dbReference type="InterPro" id="IPR021255">
    <property type="entry name" value="DUF2807"/>
</dbReference>
<gene>
    <name evidence="2" type="ORF">V8G56_09740</name>
</gene>
<evidence type="ECO:0000313" key="3">
    <source>
        <dbReference type="Proteomes" id="UP001610104"/>
    </source>
</evidence>
<dbReference type="EMBL" id="JBAWKC010000003">
    <property type="protein sequence ID" value="MFH6769017.1"/>
    <property type="molecule type" value="Genomic_DNA"/>
</dbReference>
<organism evidence="2 3">
    <name type="scientific">Gaetbulibacter aquiaggeris</name>
    <dbReference type="NCBI Taxonomy" id="1735373"/>
    <lineage>
        <taxon>Bacteria</taxon>
        <taxon>Pseudomonadati</taxon>
        <taxon>Bacteroidota</taxon>
        <taxon>Flavobacteriia</taxon>
        <taxon>Flavobacteriales</taxon>
        <taxon>Flavobacteriaceae</taxon>
        <taxon>Gaetbulibacter</taxon>
    </lineage>
</organism>
<dbReference type="Pfam" id="PF10988">
    <property type="entry name" value="DUF2807"/>
    <property type="match status" value="1"/>
</dbReference>
<proteinExistence type="predicted"/>
<keyword evidence="3" id="KW-1185">Reference proteome</keyword>
<reference evidence="2 3" key="1">
    <citation type="submission" date="2024-02" db="EMBL/GenBank/DDBJ databases">
        <title>A Gaetbulibacter species isolated from tidal flats and genomic insights of their niches.</title>
        <authorList>
            <person name="Ye Y."/>
        </authorList>
    </citation>
    <scope>NUCLEOTIDE SEQUENCE [LARGE SCALE GENOMIC DNA]</scope>
    <source>
        <strain evidence="2 3">KEM-8</strain>
    </source>
</reference>
<accession>A0ABW7MV50</accession>
<protein>
    <submittedName>
        <fullName evidence="2">Head GIN domain-containing protein</fullName>
    </submittedName>
</protein>
<name>A0ABW7MV50_9FLAO</name>
<evidence type="ECO:0000259" key="1">
    <source>
        <dbReference type="Pfam" id="PF10988"/>
    </source>
</evidence>
<dbReference type="PANTHER" id="PTHR39200:SF1">
    <property type="entry name" value="AUTO-TRANSPORTER ADHESIN HEAD GIN DOMAIN-CONTAINING PROTEIN-RELATED"/>
    <property type="match status" value="1"/>
</dbReference>
<comment type="caution">
    <text evidence="2">The sequence shown here is derived from an EMBL/GenBank/DDBJ whole genome shotgun (WGS) entry which is preliminary data.</text>
</comment>
<dbReference type="Proteomes" id="UP001610104">
    <property type="component" value="Unassembled WGS sequence"/>
</dbReference>